<dbReference type="Pfam" id="PF11807">
    <property type="entry name" value="UstYa"/>
    <property type="match status" value="1"/>
</dbReference>
<dbReference type="EMBL" id="WNWS01000018">
    <property type="protein sequence ID" value="KAE9987417.1"/>
    <property type="molecule type" value="Genomic_DNA"/>
</dbReference>
<dbReference type="Proteomes" id="UP000447873">
    <property type="component" value="Unassembled WGS sequence"/>
</dbReference>
<evidence type="ECO:0000313" key="8">
    <source>
        <dbReference type="Proteomes" id="UP000490939"/>
    </source>
</evidence>
<gene>
    <name evidence="4" type="ORF">BLS_003968</name>
    <name evidence="6" type="ORF">EG327_011429</name>
    <name evidence="5" type="ORF">EG328_002773</name>
</gene>
<evidence type="ECO:0000256" key="2">
    <source>
        <dbReference type="ARBA" id="ARBA00035112"/>
    </source>
</evidence>
<dbReference type="OrthoDB" id="3687641at2759"/>
<evidence type="ECO:0000313" key="6">
    <source>
        <dbReference type="EMBL" id="KAE9994327.1"/>
    </source>
</evidence>
<evidence type="ECO:0000313" key="7">
    <source>
        <dbReference type="Proteomes" id="UP000447873"/>
    </source>
</evidence>
<keyword evidence="3" id="KW-0812">Transmembrane</keyword>
<feature type="transmembrane region" description="Helical" evidence="3">
    <location>
        <begin position="56"/>
        <end position="76"/>
    </location>
</feature>
<proteinExistence type="inferred from homology"/>
<evidence type="ECO:0000256" key="1">
    <source>
        <dbReference type="ARBA" id="ARBA00004685"/>
    </source>
</evidence>
<evidence type="ECO:0000313" key="4">
    <source>
        <dbReference type="EMBL" id="KAE9972523.1"/>
    </source>
</evidence>
<comment type="caution">
    <text evidence="5">The sequence shown here is derived from an EMBL/GenBank/DDBJ whole genome shotgun (WGS) entry which is preliminary data.</text>
</comment>
<dbReference type="AlphaFoldDB" id="A0A8H3ZBM0"/>
<dbReference type="PANTHER" id="PTHR33365:SF4">
    <property type="entry name" value="CYCLOCHLOROTINE BIOSYNTHESIS PROTEIN O"/>
    <property type="match status" value="1"/>
</dbReference>
<evidence type="ECO:0000256" key="3">
    <source>
        <dbReference type="SAM" id="Phobius"/>
    </source>
</evidence>
<protein>
    <recommendedName>
        <fullName evidence="9">Tat pathway signal sequence</fullName>
    </recommendedName>
</protein>
<dbReference type="EMBL" id="WNWQ01000259">
    <property type="protein sequence ID" value="KAE9972523.1"/>
    <property type="molecule type" value="Genomic_DNA"/>
</dbReference>
<organism evidence="5 7">
    <name type="scientific">Venturia inaequalis</name>
    <name type="common">Apple scab fungus</name>
    <dbReference type="NCBI Taxonomy" id="5025"/>
    <lineage>
        <taxon>Eukaryota</taxon>
        <taxon>Fungi</taxon>
        <taxon>Dikarya</taxon>
        <taxon>Ascomycota</taxon>
        <taxon>Pezizomycotina</taxon>
        <taxon>Dothideomycetes</taxon>
        <taxon>Pleosporomycetidae</taxon>
        <taxon>Venturiales</taxon>
        <taxon>Venturiaceae</taxon>
        <taxon>Venturia</taxon>
    </lineage>
</organism>
<comment type="pathway">
    <text evidence="1">Mycotoxin biosynthesis.</text>
</comment>
<reference evidence="5 7" key="1">
    <citation type="submission" date="2018-12" db="EMBL/GenBank/DDBJ databases">
        <title>Venturia inaequalis Genome Resource.</title>
        <authorList>
            <person name="Lichtner F.J."/>
        </authorList>
    </citation>
    <scope>NUCLEOTIDE SEQUENCE [LARGE SCALE GENOMIC DNA]</scope>
    <source>
        <strain evidence="5 7">120213</strain>
        <strain evidence="4">Bline_iso_100314</strain>
        <strain evidence="6 8">DMI_063113</strain>
    </source>
</reference>
<dbReference type="PANTHER" id="PTHR33365">
    <property type="entry name" value="YALI0B05434P"/>
    <property type="match status" value="1"/>
</dbReference>
<name>A0A8H3ZBM0_VENIN</name>
<keyword evidence="8" id="KW-1185">Reference proteome</keyword>
<dbReference type="GO" id="GO:0043386">
    <property type="term" value="P:mycotoxin biosynthetic process"/>
    <property type="evidence" value="ECO:0007669"/>
    <property type="project" value="InterPro"/>
</dbReference>
<dbReference type="Proteomes" id="UP000433883">
    <property type="component" value="Unassembled WGS sequence"/>
</dbReference>
<keyword evidence="3" id="KW-1133">Transmembrane helix</keyword>
<dbReference type="EMBL" id="WNWR01000009">
    <property type="protein sequence ID" value="KAE9994327.1"/>
    <property type="molecule type" value="Genomic_DNA"/>
</dbReference>
<keyword evidence="3" id="KW-0472">Membrane</keyword>
<accession>A0A8H3ZBM0</accession>
<dbReference type="Proteomes" id="UP000490939">
    <property type="component" value="Unassembled WGS sequence"/>
</dbReference>
<comment type="similarity">
    <text evidence="2">Belongs to the ustYa family.</text>
</comment>
<evidence type="ECO:0000313" key="5">
    <source>
        <dbReference type="EMBL" id="KAE9987417.1"/>
    </source>
</evidence>
<sequence>MDSHRSLGYSILDKEEHYSFGDETPAPFKYAEKSSWEINARISAASRGRDAIFKMLMYIGGVTALCAVSFALGWVLHSFDEQTGLDTAWDKLRQNIRFETRHFDPRFKGEPSQYMGQPTPEIDKLWYDLAKLRNFGADHGTLEKLNLTKGAVQFPGTDTYQVGLEAYHQLHCLNYVRMYTYQDYYGANDYDMIAESPKERREHKDHCIETLRQRLMCNPDLNVYTYHWKSTYDVPHAHLFTRHRCINWDAFYGWSEMEKVNLPGLKKPANVEVFA</sequence>
<evidence type="ECO:0008006" key="9">
    <source>
        <dbReference type="Google" id="ProtNLM"/>
    </source>
</evidence>
<dbReference type="InterPro" id="IPR021765">
    <property type="entry name" value="UstYa-like"/>
</dbReference>